<protein>
    <submittedName>
        <fullName evidence="1">Uncharacterized protein</fullName>
    </submittedName>
</protein>
<accession>A0ACB8C6D3</accession>
<keyword evidence="2" id="KW-1185">Reference proteome</keyword>
<sequence>MTDENNYKLRDHPEFPLDIDVPFAKVLRPELICSACNCVTPAGLKDGNDHVYCLKCAEVLTDCTNQFTCCICQWSGPKSSLEQKHKVVCQLVPVDCSFKQLGCGYKAARREMEIHEANSRHNGHNDLLVRKLCRLEKENEDRKHAFHEMLETVKGTYEDKIQHMQRNMALRMKQNDDNGQLEYRLTETEDTVERLNRELHLDPMTPGFEYVWKLQPYFALKAAAMASTEEISSGALYINTPGYRVEFTVGFTRPSSLTSSQHLSFKCRICSGEYDDMLPWPFQNKIILVLVNQQDERSRRCFELDTATAEHAADCFKKPVSDQRNPKFGYSQVIPVPLLENEKKGFLFQNCVVLKIVAPPLY</sequence>
<proteinExistence type="predicted"/>
<dbReference type="EMBL" id="CM023478">
    <property type="protein sequence ID" value="KAH7934381.1"/>
    <property type="molecule type" value="Genomic_DNA"/>
</dbReference>
<reference evidence="1" key="1">
    <citation type="submission" date="2020-05" db="EMBL/GenBank/DDBJ databases">
        <title>Large-scale comparative analyses of tick genomes elucidate their genetic diversity and vector capacities.</title>
        <authorList>
            <person name="Jia N."/>
            <person name="Wang J."/>
            <person name="Shi W."/>
            <person name="Du L."/>
            <person name="Sun Y."/>
            <person name="Zhan W."/>
            <person name="Jiang J."/>
            <person name="Wang Q."/>
            <person name="Zhang B."/>
            <person name="Ji P."/>
            <person name="Sakyi L.B."/>
            <person name="Cui X."/>
            <person name="Yuan T."/>
            <person name="Jiang B."/>
            <person name="Yang W."/>
            <person name="Lam T.T.-Y."/>
            <person name="Chang Q."/>
            <person name="Ding S."/>
            <person name="Wang X."/>
            <person name="Zhu J."/>
            <person name="Ruan X."/>
            <person name="Zhao L."/>
            <person name="Wei J."/>
            <person name="Que T."/>
            <person name="Du C."/>
            <person name="Cheng J."/>
            <person name="Dai P."/>
            <person name="Han X."/>
            <person name="Huang E."/>
            <person name="Gao Y."/>
            <person name="Liu J."/>
            <person name="Shao H."/>
            <person name="Ye R."/>
            <person name="Li L."/>
            <person name="Wei W."/>
            <person name="Wang X."/>
            <person name="Wang C."/>
            <person name="Yang T."/>
            <person name="Huo Q."/>
            <person name="Li W."/>
            <person name="Guo W."/>
            <person name="Chen H."/>
            <person name="Zhou L."/>
            <person name="Ni X."/>
            <person name="Tian J."/>
            <person name="Zhou Y."/>
            <person name="Sheng Y."/>
            <person name="Liu T."/>
            <person name="Pan Y."/>
            <person name="Xia L."/>
            <person name="Li J."/>
            <person name="Zhao F."/>
            <person name="Cao W."/>
        </authorList>
    </citation>
    <scope>NUCLEOTIDE SEQUENCE</scope>
    <source>
        <strain evidence="1">Dsil-2018</strain>
    </source>
</reference>
<gene>
    <name evidence="1" type="ORF">HPB49_025336</name>
</gene>
<evidence type="ECO:0000313" key="1">
    <source>
        <dbReference type="EMBL" id="KAH7934381.1"/>
    </source>
</evidence>
<evidence type="ECO:0000313" key="2">
    <source>
        <dbReference type="Proteomes" id="UP000821865"/>
    </source>
</evidence>
<dbReference type="Proteomes" id="UP000821865">
    <property type="component" value="Chromosome 9"/>
</dbReference>
<comment type="caution">
    <text evidence="1">The sequence shown here is derived from an EMBL/GenBank/DDBJ whole genome shotgun (WGS) entry which is preliminary data.</text>
</comment>
<name>A0ACB8C6D3_DERSI</name>
<organism evidence="1 2">
    <name type="scientific">Dermacentor silvarum</name>
    <name type="common">Tick</name>
    <dbReference type="NCBI Taxonomy" id="543639"/>
    <lineage>
        <taxon>Eukaryota</taxon>
        <taxon>Metazoa</taxon>
        <taxon>Ecdysozoa</taxon>
        <taxon>Arthropoda</taxon>
        <taxon>Chelicerata</taxon>
        <taxon>Arachnida</taxon>
        <taxon>Acari</taxon>
        <taxon>Parasitiformes</taxon>
        <taxon>Ixodida</taxon>
        <taxon>Ixodoidea</taxon>
        <taxon>Ixodidae</taxon>
        <taxon>Rhipicephalinae</taxon>
        <taxon>Dermacentor</taxon>
    </lineage>
</organism>